<dbReference type="Pfam" id="PF07593">
    <property type="entry name" value="UnbV_ASPIC"/>
    <property type="match status" value="1"/>
</dbReference>
<gene>
    <name evidence="3" type="ORF">GCM10007390_46770</name>
</gene>
<dbReference type="PANTHER" id="PTHR16026:SF0">
    <property type="entry name" value="CARTILAGE ACIDIC PROTEIN 1"/>
    <property type="match status" value="1"/>
</dbReference>
<organism evidence="3 4">
    <name type="scientific">Persicitalea jodogahamensis</name>
    <dbReference type="NCBI Taxonomy" id="402147"/>
    <lineage>
        <taxon>Bacteria</taxon>
        <taxon>Pseudomonadati</taxon>
        <taxon>Bacteroidota</taxon>
        <taxon>Cytophagia</taxon>
        <taxon>Cytophagales</taxon>
        <taxon>Spirosomataceae</taxon>
        <taxon>Persicitalea</taxon>
    </lineage>
</organism>
<evidence type="ECO:0000259" key="2">
    <source>
        <dbReference type="Pfam" id="PF07593"/>
    </source>
</evidence>
<dbReference type="Pfam" id="PF13517">
    <property type="entry name" value="FG-GAP_3"/>
    <property type="match status" value="5"/>
</dbReference>
<feature type="domain" description="ASPIC/UnbV" evidence="2">
    <location>
        <begin position="523"/>
        <end position="590"/>
    </location>
</feature>
<sequence length="1092" mass="121476">MNKIGSLLVVIASMFGCKSDDSDHIFKLLSEEDSGITFVNTIQETEQENVLNYEYFYNGGGVAAGDFNNDGLTDLYFTANQGPDQLYLNKGNRDGEPLHFEDVTAQSGITWNGEWKTGVTVVDINADGWLDIYVSVSGNVDKPALRKNKLYINNKTLRGDGPTFTESATEYGLDLGTFTTQTTFFDYDRDGDLDAYVLNHNVEDFNRFDVQAVHAMRDTLAGDRLMRNNNGKFVDVSAEAGIKGNPIGFGLGIHIADLNGDGWPDIYVSNDYIESDYFYINNQKGGFEDIVDQTTGHTSYFSMGNDIGDINNDLLPDIVTTDMLPEDNKRQKLLFGPDRYEAYLSMLRNGFHPEIMRNMLQVNNGDGTFSEVGQVAGVSNTDWSWSPLLADFDNDGFQDMFVTNGYLRDYTNMDFMKYYADERQNNAQNVSAIIAQMPSTKTPNYIFRNNRNLTFTNQQTAWGFDTPVISNGAVSVDLDNDGDLEIVINNINERAYVYQNLSREQKKGHFMSVQLTAAPGQSAIGAKVYAYADSLRQYRYLTPTHGYQSSAAAPLHFGLGSKNKLDSLVVVWPDGKAQKVTETTADQLLTIKYAPNYEGEFQPIPVSKPIFTLTQTISEHQQQPLNDFNRQLLLLHMYSYQGPRIAKGDVDGDGLEDLYLGGGKGQPGQLWLQQKGGDFVQKPQPVFQENELATDTDAVFFDADGDGDQDLYVVSGGYEYLPNDLMLQNRLYKNDGKGSFTKDYEAIDSGNFSDSRAVVLDFDKDGDLDLFVAGSVVPTNYPRYNPSRLYRNDQGKFTNVENPIFATLGLLADVCAIDYDKDGYEDLVAVGEWTGIIRLHNERGTFSIVKDELSELTGFWQSIVAEDFDNDGDQDLIVGNYGLNSQLKASADFPMTLFTEDFDNNGKLDPILAYAIQGKNHPAYSRDELSDQLVPLKKKYITHESYSTATMEDILGEFKGKTPEKATAVTLSTVYLVNGGGEFTQKPLPVQAQFAPVYALASADVNGDGYRDLIAAGNQSRSRVRIGTMDANYGQVFLNDKKGGFTYLPQNQSGLQFRGDVRGLRVVGNRLLVGINGMPFQAYSFTREATIQ</sequence>
<evidence type="ECO:0000313" key="4">
    <source>
        <dbReference type="Proteomes" id="UP000598271"/>
    </source>
</evidence>
<dbReference type="Proteomes" id="UP000598271">
    <property type="component" value="Unassembled WGS sequence"/>
</dbReference>
<name>A0A8J3DBJ6_9BACT</name>
<keyword evidence="1" id="KW-0732">Signal</keyword>
<dbReference type="AlphaFoldDB" id="A0A8J3DBJ6"/>
<dbReference type="EMBL" id="BMXF01000006">
    <property type="protein sequence ID" value="GHB85869.1"/>
    <property type="molecule type" value="Genomic_DNA"/>
</dbReference>
<evidence type="ECO:0000256" key="1">
    <source>
        <dbReference type="ARBA" id="ARBA00022729"/>
    </source>
</evidence>
<comment type="caution">
    <text evidence="3">The sequence shown here is derived from an EMBL/GenBank/DDBJ whole genome shotgun (WGS) entry which is preliminary data.</text>
</comment>
<accession>A0A8J3DBJ6</accession>
<dbReference type="Gene3D" id="2.130.10.130">
    <property type="entry name" value="Integrin alpha, N-terminal"/>
    <property type="match status" value="3"/>
</dbReference>
<proteinExistence type="predicted"/>
<dbReference type="PANTHER" id="PTHR16026">
    <property type="entry name" value="CARTILAGE ACIDIC PROTEIN 1"/>
    <property type="match status" value="1"/>
</dbReference>
<keyword evidence="4" id="KW-1185">Reference proteome</keyword>
<reference evidence="3 4" key="1">
    <citation type="journal article" date="2014" name="Int. J. Syst. Evol. Microbiol.">
        <title>Complete genome sequence of Corynebacterium casei LMG S-19264T (=DSM 44701T), isolated from a smear-ripened cheese.</title>
        <authorList>
            <consortium name="US DOE Joint Genome Institute (JGI-PGF)"/>
            <person name="Walter F."/>
            <person name="Albersmeier A."/>
            <person name="Kalinowski J."/>
            <person name="Ruckert C."/>
        </authorList>
    </citation>
    <scope>NUCLEOTIDE SEQUENCE [LARGE SCALE GENOMIC DNA]</scope>
    <source>
        <strain evidence="3 4">KCTC 12866</strain>
    </source>
</reference>
<dbReference type="SUPFAM" id="SSF69318">
    <property type="entry name" value="Integrin alpha N-terminal domain"/>
    <property type="match status" value="3"/>
</dbReference>
<dbReference type="InterPro" id="IPR013517">
    <property type="entry name" value="FG-GAP"/>
</dbReference>
<dbReference type="PROSITE" id="PS51257">
    <property type="entry name" value="PROKAR_LIPOPROTEIN"/>
    <property type="match status" value="1"/>
</dbReference>
<dbReference type="Pfam" id="PF01839">
    <property type="entry name" value="FG-GAP"/>
    <property type="match status" value="2"/>
</dbReference>
<dbReference type="InterPro" id="IPR011519">
    <property type="entry name" value="UnbV_ASPIC"/>
</dbReference>
<dbReference type="InterPro" id="IPR028994">
    <property type="entry name" value="Integrin_alpha_N"/>
</dbReference>
<evidence type="ECO:0000313" key="3">
    <source>
        <dbReference type="EMBL" id="GHB85869.1"/>
    </source>
</evidence>
<protein>
    <recommendedName>
        <fullName evidence="2">ASPIC/UnbV domain-containing protein</fullName>
    </recommendedName>
</protein>
<dbReference type="InterPro" id="IPR027039">
    <property type="entry name" value="Crtac1"/>
</dbReference>
<dbReference type="RefSeq" id="WP_229581379.1">
    <property type="nucleotide sequence ID" value="NZ_BMXF01000006.1"/>
</dbReference>